<name>A0A261Y230_9FUNG</name>
<dbReference type="GO" id="GO:0098703">
    <property type="term" value="P:calcium ion import across plasma membrane"/>
    <property type="evidence" value="ECO:0007669"/>
    <property type="project" value="TreeGrafter"/>
</dbReference>
<feature type="transmembrane region" description="Helical" evidence="3">
    <location>
        <begin position="143"/>
        <end position="163"/>
    </location>
</feature>
<keyword evidence="3" id="KW-0472">Membrane</keyword>
<reference evidence="4 5" key="1">
    <citation type="journal article" date="2017" name="Mycologia">
        <title>Bifiguratus adelaidae, gen. et sp. nov., a new member of Mucoromycotina in endophytic and soil-dwelling habitats.</title>
        <authorList>
            <person name="Torres-Cruz T.J."/>
            <person name="Billingsley Tobias T.L."/>
            <person name="Almatruk M."/>
            <person name="Hesse C."/>
            <person name="Kuske C.R."/>
            <person name="Desiro A."/>
            <person name="Benucci G.M."/>
            <person name="Bonito G."/>
            <person name="Stajich J.E."/>
            <person name="Dunlap C."/>
            <person name="Arnold A.E."/>
            <person name="Porras-Alfaro A."/>
        </authorList>
    </citation>
    <scope>NUCLEOTIDE SEQUENCE [LARGE SCALE GENOMIC DNA]</scope>
    <source>
        <strain evidence="4 5">AZ0501</strain>
    </source>
</reference>
<dbReference type="GO" id="GO:0005216">
    <property type="term" value="F:monoatomic ion channel activity"/>
    <property type="evidence" value="ECO:0007669"/>
    <property type="project" value="InterPro"/>
</dbReference>
<dbReference type="InterPro" id="IPR024862">
    <property type="entry name" value="TRPV"/>
</dbReference>
<organism evidence="4 5">
    <name type="scientific">Bifiguratus adelaidae</name>
    <dbReference type="NCBI Taxonomy" id="1938954"/>
    <lineage>
        <taxon>Eukaryota</taxon>
        <taxon>Fungi</taxon>
        <taxon>Fungi incertae sedis</taxon>
        <taxon>Mucoromycota</taxon>
        <taxon>Mucoromycotina</taxon>
        <taxon>Endogonomycetes</taxon>
        <taxon>Endogonales</taxon>
        <taxon>Endogonales incertae sedis</taxon>
        <taxon>Bifiguratus</taxon>
    </lineage>
</organism>
<dbReference type="Proteomes" id="UP000242875">
    <property type="component" value="Unassembled WGS sequence"/>
</dbReference>
<dbReference type="PANTHER" id="PTHR10582">
    <property type="entry name" value="TRANSIENT RECEPTOR POTENTIAL ION CHANNEL PROTEIN"/>
    <property type="match status" value="1"/>
</dbReference>
<dbReference type="PANTHER" id="PTHR10582:SF2">
    <property type="entry name" value="INACTIVE"/>
    <property type="match status" value="1"/>
</dbReference>
<dbReference type="OrthoDB" id="2352140at2759"/>
<feature type="transmembrane region" description="Helical" evidence="3">
    <location>
        <begin position="209"/>
        <end position="232"/>
    </location>
</feature>
<proteinExistence type="predicted"/>
<gene>
    <name evidence="4" type="ORF">BZG36_02562</name>
</gene>
<feature type="transmembrane region" description="Helical" evidence="3">
    <location>
        <begin position="292"/>
        <end position="313"/>
    </location>
</feature>
<dbReference type="GO" id="GO:0005886">
    <property type="term" value="C:plasma membrane"/>
    <property type="evidence" value="ECO:0007669"/>
    <property type="project" value="TreeGrafter"/>
</dbReference>
<keyword evidence="5" id="KW-1185">Reference proteome</keyword>
<protein>
    <recommendedName>
        <fullName evidence="6">Ion transport domain-containing protein</fullName>
    </recommendedName>
</protein>
<feature type="transmembrane region" description="Helical" evidence="3">
    <location>
        <begin position="20"/>
        <end position="39"/>
    </location>
</feature>
<evidence type="ECO:0000256" key="3">
    <source>
        <dbReference type="SAM" id="Phobius"/>
    </source>
</evidence>
<keyword evidence="3" id="KW-1133">Transmembrane helix</keyword>
<keyword evidence="3" id="KW-0812">Transmembrane</keyword>
<dbReference type="EMBL" id="MVBO01000032">
    <property type="protein sequence ID" value="OZJ04675.1"/>
    <property type="molecule type" value="Genomic_DNA"/>
</dbReference>
<evidence type="ECO:0000256" key="1">
    <source>
        <dbReference type="ARBA" id="ARBA00022737"/>
    </source>
</evidence>
<sequence length="506" mass="57003">MVCLVQWLPRRDVLHNCEKITVRAILSLLLAVLGQVTVLDVDKQSAYVRVVMLEDDLLVRARVFDGLLFEALNDFKWNAYAQVRFAIIFGLHLLIYGLLWCLGSPLISLETAFLKVDFSLLIVFSVLFFGQEFRQLMGEGRRYITFYNTIDIVTYGLTLAVDIQGANSAAIPATLYSVAVLFSWIKLMLHLRIIRWLRMALLIDSLSRIVGSLLGFWIVLMLTTFAFAYSLWIQSLDTNALLDTYAADASNALNETETANDVRLLVTYQSVWFFLTGNYSGFQGSKFLYDNILAVIFLITTAVMLMNVLIALISDQVGKSNISEDFQARLQRARVIAQIELYWMLPHERMDPANERQRFPRDLCYLEELGKDWPNPEAEDVKWPKEDWTKVMEKLEATLAKEQPNKEPTGGNESLHSGSQAETSNIPSTDVSSSQQPASPTDGTRENSAEAQQSLDDLPIIKREIATLNDAIAIVTNSLVAVTDTLSRVTAALTDIKQKLNIPEQP</sequence>
<dbReference type="AlphaFoldDB" id="A0A261Y230"/>
<evidence type="ECO:0008006" key="6">
    <source>
        <dbReference type="Google" id="ProtNLM"/>
    </source>
</evidence>
<keyword evidence="1" id="KW-0677">Repeat</keyword>
<feature type="transmembrane region" description="Helical" evidence="3">
    <location>
        <begin position="113"/>
        <end position="131"/>
    </location>
</feature>
<evidence type="ECO:0000256" key="2">
    <source>
        <dbReference type="SAM" id="MobiDB-lite"/>
    </source>
</evidence>
<feature type="compositionally biased region" description="Polar residues" evidence="2">
    <location>
        <begin position="411"/>
        <end position="442"/>
    </location>
</feature>
<feature type="transmembrane region" description="Helical" evidence="3">
    <location>
        <begin position="85"/>
        <end position="107"/>
    </location>
</feature>
<evidence type="ECO:0000313" key="4">
    <source>
        <dbReference type="EMBL" id="OZJ04675.1"/>
    </source>
</evidence>
<comment type="caution">
    <text evidence="4">The sequence shown here is derived from an EMBL/GenBank/DDBJ whole genome shotgun (WGS) entry which is preliminary data.</text>
</comment>
<evidence type="ECO:0000313" key="5">
    <source>
        <dbReference type="Proteomes" id="UP000242875"/>
    </source>
</evidence>
<accession>A0A261Y230</accession>
<feature type="region of interest" description="Disordered" evidence="2">
    <location>
        <begin position="399"/>
        <end position="455"/>
    </location>
</feature>
<feature type="transmembrane region" description="Helical" evidence="3">
    <location>
        <begin position="169"/>
        <end position="189"/>
    </location>
</feature>